<evidence type="ECO:0000313" key="1">
    <source>
        <dbReference type="EMBL" id="KAI4370392.1"/>
    </source>
</evidence>
<gene>
    <name evidence="1" type="ORF">MLD38_018747</name>
</gene>
<evidence type="ECO:0000313" key="2">
    <source>
        <dbReference type="Proteomes" id="UP001057402"/>
    </source>
</evidence>
<dbReference type="Proteomes" id="UP001057402">
    <property type="component" value="Chromosome 5"/>
</dbReference>
<accession>A0ACB9QU79</accession>
<protein>
    <submittedName>
        <fullName evidence="1">Uncharacterized protein</fullName>
    </submittedName>
</protein>
<organism evidence="1 2">
    <name type="scientific">Melastoma candidum</name>
    <dbReference type="NCBI Taxonomy" id="119954"/>
    <lineage>
        <taxon>Eukaryota</taxon>
        <taxon>Viridiplantae</taxon>
        <taxon>Streptophyta</taxon>
        <taxon>Embryophyta</taxon>
        <taxon>Tracheophyta</taxon>
        <taxon>Spermatophyta</taxon>
        <taxon>Magnoliopsida</taxon>
        <taxon>eudicotyledons</taxon>
        <taxon>Gunneridae</taxon>
        <taxon>Pentapetalae</taxon>
        <taxon>rosids</taxon>
        <taxon>malvids</taxon>
        <taxon>Myrtales</taxon>
        <taxon>Melastomataceae</taxon>
        <taxon>Melastomatoideae</taxon>
        <taxon>Melastomateae</taxon>
        <taxon>Melastoma</taxon>
    </lineage>
</organism>
<name>A0ACB9QU79_9MYRT</name>
<reference evidence="2" key="1">
    <citation type="journal article" date="2023" name="Front. Plant Sci.">
        <title>Chromosomal-level genome assembly of Melastoma candidum provides insights into trichome evolution.</title>
        <authorList>
            <person name="Zhong Y."/>
            <person name="Wu W."/>
            <person name="Sun C."/>
            <person name="Zou P."/>
            <person name="Liu Y."/>
            <person name="Dai S."/>
            <person name="Zhou R."/>
        </authorList>
    </citation>
    <scope>NUCLEOTIDE SEQUENCE [LARGE SCALE GENOMIC DNA]</scope>
</reference>
<dbReference type="EMBL" id="CM042884">
    <property type="protein sequence ID" value="KAI4370392.1"/>
    <property type="molecule type" value="Genomic_DNA"/>
</dbReference>
<comment type="caution">
    <text evidence="1">The sequence shown here is derived from an EMBL/GenBank/DDBJ whole genome shotgun (WGS) entry which is preliminary data.</text>
</comment>
<proteinExistence type="predicted"/>
<sequence length="71" mass="7763">MRWKATPGLRRPNERTERPPSQRERGHRAGSGTARSGGALGDTVSLLLDRDVGEGWDSAAGPVHRRPLDSF</sequence>
<keyword evidence="2" id="KW-1185">Reference proteome</keyword>